<proteinExistence type="predicted"/>
<dbReference type="RefSeq" id="XP_028680824.1">
    <property type="nucleotide sequence ID" value="XM_028824991.2"/>
</dbReference>
<evidence type="ECO:0000313" key="3">
    <source>
        <dbReference type="Ensembl" id="ENSECRP00000027399.1"/>
    </source>
</evidence>
<dbReference type="OrthoDB" id="6428926at2759"/>
<dbReference type="PANTHER" id="PTHR28594">
    <property type="entry name" value="ATR-INTERACTING PROTEIN"/>
    <property type="match status" value="1"/>
</dbReference>
<dbReference type="GeneID" id="114668951"/>
<dbReference type="RefSeq" id="XP_028680823.1">
    <property type="nucleotide sequence ID" value="XM_028824990.2"/>
</dbReference>
<keyword evidence="1" id="KW-0175">Coiled coil</keyword>
<organism evidence="3 4">
    <name type="scientific">Erpetoichthys calabaricus</name>
    <name type="common">Rope fish</name>
    <name type="synonym">Calamoichthys calabaricus</name>
    <dbReference type="NCBI Taxonomy" id="27687"/>
    <lineage>
        <taxon>Eukaryota</taxon>
        <taxon>Metazoa</taxon>
        <taxon>Chordata</taxon>
        <taxon>Craniata</taxon>
        <taxon>Vertebrata</taxon>
        <taxon>Euteleostomi</taxon>
        <taxon>Actinopterygii</taxon>
        <taxon>Polypteriformes</taxon>
        <taxon>Polypteridae</taxon>
        <taxon>Erpetoichthys</taxon>
    </lineage>
</organism>
<dbReference type="AlphaFoldDB" id="A0A8C4T5G4"/>
<evidence type="ECO:0000256" key="1">
    <source>
        <dbReference type="SAM" id="Coils"/>
    </source>
</evidence>
<dbReference type="CTD" id="84126"/>
<reference evidence="3" key="3">
    <citation type="submission" date="2025-09" db="UniProtKB">
        <authorList>
            <consortium name="Ensembl"/>
        </authorList>
    </citation>
    <scope>IDENTIFICATION</scope>
</reference>
<feature type="region of interest" description="Disordered" evidence="2">
    <location>
        <begin position="45"/>
        <end position="65"/>
    </location>
</feature>
<evidence type="ECO:0000256" key="2">
    <source>
        <dbReference type="SAM" id="MobiDB-lite"/>
    </source>
</evidence>
<name>A0A8C4T5G4_ERPCA</name>
<sequence>MSFGQLHGNKKRNTTLPSHPKPVVECFPNSYQQAAAAQRTRSFPANKRLKGPDGEVISADPFGEDDDFTQDDLEEIDILASQAYTVLDNVTEKSTETGVPGVALCDKSVGQETTTLMSYKSSDRSTTAELQNAMNAENLRNYPYTTARDDLRSYCTKLEQKVKETEEHVLMKMGEIKVLRDSLRQLEQERDFQKRSQLLVEKEKMQSQYEKEKELLKKVQSLQSELQFKDAEMNELKSKLQNCERLTKSVLPSTSKNSPRRSPTRVLRSENLTSMQGICSPFPTKESFKYVEAHIKPTPTKPQSTSAGPTVSQDYRNILHVRSYDMKSVGSSVSDQELSFFKLHEGVVLLSILHQLSQSTCSFEIGHLLTTTPNSPSKHFFKLSSVTTRDWSVGNESCPNIPLHLVNLQSLAVSGLHMLALEQGKATSTEGAVHVLPLLQFYIDMYYEALKPGKTCAEKSFTSSSTSLERQECFGSEDFLLKLENSVVAALTVVLQLVSQSKDVLHCLLSLKSKEETLENNPIAKESKVTSVKKARAESLHPLFERLFEFVSFPPSSGTFKESTMLLSLNILNTLAENASQDQLLRFKHFLKGPAMLHVLSQDSSCHVASLTVRLLTATADHEELAKELCLHADLCPLIALYTYAASRPDKSAPEKSWLQLELEVVKLLMKLCTHNTATCNSLIQSSCQCSSEVVKTIIVILHRQWLVIKMHERTTQFHEGFWTSPSIQLIRQGLLLLHYLFQRDKNFPDHCLDVMHLYDQFILGVRDTFNKIPQLMDSEDMALEEMCPPDIEDKEKDPGL</sequence>
<dbReference type="Proteomes" id="UP000694620">
    <property type="component" value="Chromosome 18"/>
</dbReference>
<reference evidence="3" key="1">
    <citation type="submission" date="2021-06" db="EMBL/GenBank/DDBJ databases">
        <authorList>
            <consortium name="Wellcome Sanger Institute Data Sharing"/>
        </authorList>
    </citation>
    <scope>NUCLEOTIDE SEQUENCE [LARGE SCALE GENOMIC DNA]</scope>
</reference>
<keyword evidence="4" id="KW-1185">Reference proteome</keyword>
<dbReference type="RefSeq" id="XP_051777396.1">
    <property type="nucleotide sequence ID" value="XM_051921436.1"/>
</dbReference>
<dbReference type="RefSeq" id="XP_028680822.1">
    <property type="nucleotide sequence ID" value="XM_028824989.2"/>
</dbReference>
<dbReference type="GO" id="GO:0006281">
    <property type="term" value="P:DNA repair"/>
    <property type="evidence" value="ECO:0007669"/>
    <property type="project" value="TreeGrafter"/>
</dbReference>
<protein>
    <recommendedName>
        <fullName evidence="5">ATR-interacting protein</fullName>
    </recommendedName>
</protein>
<dbReference type="InterPro" id="IPR033349">
    <property type="entry name" value="ATRIP"/>
</dbReference>
<dbReference type="GeneTree" id="ENSGT00390000012850"/>
<evidence type="ECO:0000313" key="4">
    <source>
        <dbReference type="Proteomes" id="UP000694620"/>
    </source>
</evidence>
<evidence type="ECO:0008006" key="5">
    <source>
        <dbReference type="Google" id="ProtNLM"/>
    </source>
</evidence>
<dbReference type="PANTHER" id="PTHR28594:SF1">
    <property type="entry name" value="ATR-INTERACTING PROTEIN"/>
    <property type="match status" value="1"/>
</dbReference>
<dbReference type="RefSeq" id="XP_028680821.1">
    <property type="nucleotide sequence ID" value="XM_028824988.2"/>
</dbReference>
<gene>
    <name evidence="3" type="primary">atrip</name>
</gene>
<reference evidence="3" key="2">
    <citation type="submission" date="2025-08" db="UniProtKB">
        <authorList>
            <consortium name="Ensembl"/>
        </authorList>
    </citation>
    <scope>IDENTIFICATION</scope>
</reference>
<accession>A0A8C4T5G4</accession>
<feature type="coiled-coil region" evidence="1">
    <location>
        <begin position="148"/>
        <end position="246"/>
    </location>
</feature>
<feature type="region of interest" description="Disordered" evidence="2">
    <location>
        <begin position="1"/>
        <end position="22"/>
    </location>
</feature>
<dbReference type="GO" id="GO:0000077">
    <property type="term" value="P:DNA damage checkpoint signaling"/>
    <property type="evidence" value="ECO:0007669"/>
    <property type="project" value="InterPro"/>
</dbReference>
<dbReference type="Ensembl" id="ENSECRT00000027973.1">
    <property type="protein sequence ID" value="ENSECRP00000027399.1"/>
    <property type="gene ID" value="ENSECRG00000018550.1"/>
</dbReference>